<dbReference type="Pfam" id="PF00512">
    <property type="entry name" value="HisKA"/>
    <property type="match status" value="1"/>
</dbReference>
<evidence type="ECO:0000259" key="13">
    <source>
        <dbReference type="PROSITE" id="PS50885"/>
    </source>
</evidence>
<dbReference type="SMART" id="SM00387">
    <property type="entry name" value="HATPase_c"/>
    <property type="match status" value="1"/>
</dbReference>
<dbReference type="PROSITE" id="PS50110">
    <property type="entry name" value="RESPONSE_REGULATORY"/>
    <property type="match status" value="1"/>
</dbReference>
<dbReference type="InterPro" id="IPR005467">
    <property type="entry name" value="His_kinase_dom"/>
</dbReference>
<dbReference type="InterPro" id="IPR029016">
    <property type="entry name" value="GAF-like_dom_sf"/>
</dbReference>
<keyword evidence="15" id="KW-1185">Reference proteome</keyword>
<dbReference type="EMBL" id="JARHUD010000001">
    <property type="protein sequence ID" value="MDF2094355.1"/>
    <property type="molecule type" value="Genomic_DNA"/>
</dbReference>
<dbReference type="RefSeq" id="WP_275818787.1">
    <property type="nucleotide sequence ID" value="NZ_JARHUD010000001.1"/>
</dbReference>
<dbReference type="InterPro" id="IPR003594">
    <property type="entry name" value="HATPase_dom"/>
</dbReference>
<evidence type="ECO:0000256" key="8">
    <source>
        <dbReference type="SAM" id="Phobius"/>
    </source>
</evidence>
<dbReference type="PROSITE" id="PS50885">
    <property type="entry name" value="HAMP"/>
    <property type="match status" value="1"/>
</dbReference>
<organism evidence="14 15">
    <name type="scientific">Aquibaculum arenosum</name>
    <dbReference type="NCBI Taxonomy" id="3032591"/>
    <lineage>
        <taxon>Bacteria</taxon>
        <taxon>Pseudomonadati</taxon>
        <taxon>Pseudomonadota</taxon>
        <taxon>Alphaproteobacteria</taxon>
        <taxon>Rhodospirillales</taxon>
        <taxon>Rhodovibrionaceae</taxon>
        <taxon>Aquibaculum</taxon>
    </lineage>
</organism>
<accession>A0ABT5YHD0</accession>
<feature type="domain" description="PAC" evidence="12">
    <location>
        <begin position="663"/>
        <end position="716"/>
    </location>
</feature>
<dbReference type="Pfam" id="PF00072">
    <property type="entry name" value="Response_reg"/>
    <property type="match status" value="1"/>
</dbReference>
<dbReference type="Gene3D" id="3.40.50.2300">
    <property type="match status" value="1"/>
</dbReference>
<dbReference type="SMART" id="SM00065">
    <property type="entry name" value="GAF"/>
    <property type="match status" value="1"/>
</dbReference>
<dbReference type="SUPFAM" id="SSF55785">
    <property type="entry name" value="PYP-like sensor domain (PAS domain)"/>
    <property type="match status" value="2"/>
</dbReference>
<evidence type="ECO:0000259" key="12">
    <source>
        <dbReference type="PROSITE" id="PS50113"/>
    </source>
</evidence>
<dbReference type="PANTHER" id="PTHR43065:SF49">
    <property type="entry name" value="HISTIDINE KINASE"/>
    <property type="match status" value="1"/>
</dbReference>
<dbReference type="PROSITE" id="PS50113">
    <property type="entry name" value="PAC"/>
    <property type="match status" value="1"/>
</dbReference>
<dbReference type="InterPro" id="IPR013656">
    <property type="entry name" value="PAS_4"/>
</dbReference>
<dbReference type="Pfam" id="PF08448">
    <property type="entry name" value="PAS_4"/>
    <property type="match status" value="1"/>
</dbReference>
<keyword evidence="8" id="KW-0812">Transmembrane</keyword>
<dbReference type="EC" id="2.7.13.3" evidence="3"/>
<evidence type="ECO:0000256" key="5">
    <source>
        <dbReference type="ARBA" id="ARBA00022679"/>
    </source>
</evidence>
<dbReference type="Gene3D" id="6.10.340.10">
    <property type="match status" value="1"/>
</dbReference>
<feature type="modified residue" description="4-aspartylphosphate" evidence="7">
    <location>
        <position position="1148"/>
    </location>
</feature>
<evidence type="ECO:0000259" key="10">
    <source>
        <dbReference type="PROSITE" id="PS50110"/>
    </source>
</evidence>
<dbReference type="InterPro" id="IPR004358">
    <property type="entry name" value="Sig_transdc_His_kin-like_C"/>
</dbReference>
<keyword evidence="4 7" id="KW-0597">Phosphoprotein</keyword>
<dbReference type="PANTHER" id="PTHR43065">
    <property type="entry name" value="SENSOR HISTIDINE KINASE"/>
    <property type="match status" value="1"/>
</dbReference>
<evidence type="ECO:0000256" key="6">
    <source>
        <dbReference type="ARBA" id="ARBA00022777"/>
    </source>
</evidence>
<evidence type="ECO:0000256" key="1">
    <source>
        <dbReference type="ARBA" id="ARBA00000085"/>
    </source>
</evidence>
<comment type="catalytic activity">
    <reaction evidence="1">
        <text>ATP + protein L-histidine = ADP + protein N-phospho-L-histidine.</text>
        <dbReference type="EC" id="2.7.13.3"/>
    </reaction>
</comment>
<evidence type="ECO:0000313" key="15">
    <source>
        <dbReference type="Proteomes" id="UP001215503"/>
    </source>
</evidence>
<evidence type="ECO:0000313" key="14">
    <source>
        <dbReference type="EMBL" id="MDF2094355.1"/>
    </source>
</evidence>
<dbReference type="InterPro" id="IPR036097">
    <property type="entry name" value="HisK_dim/P_sf"/>
</dbReference>
<dbReference type="SUPFAM" id="SSF55874">
    <property type="entry name" value="ATPase domain of HSP90 chaperone/DNA topoisomerase II/histidine kinase"/>
    <property type="match status" value="1"/>
</dbReference>
<dbReference type="Pfam" id="PF02518">
    <property type="entry name" value="HATPase_c"/>
    <property type="match status" value="1"/>
</dbReference>
<dbReference type="SMART" id="SM00086">
    <property type="entry name" value="PAC"/>
    <property type="match status" value="2"/>
</dbReference>
<dbReference type="InterPro" id="IPR011006">
    <property type="entry name" value="CheY-like_superfamily"/>
</dbReference>
<dbReference type="SUPFAM" id="SSF47384">
    <property type="entry name" value="Homodimeric domain of signal transducing histidine kinase"/>
    <property type="match status" value="1"/>
</dbReference>
<dbReference type="Gene3D" id="3.30.450.40">
    <property type="match status" value="1"/>
</dbReference>
<dbReference type="InterPro" id="IPR000700">
    <property type="entry name" value="PAS-assoc_C"/>
</dbReference>
<dbReference type="InterPro" id="IPR001789">
    <property type="entry name" value="Sig_transdc_resp-reg_receiver"/>
</dbReference>
<dbReference type="CDD" id="cd00130">
    <property type="entry name" value="PAS"/>
    <property type="match status" value="1"/>
</dbReference>
<dbReference type="SMART" id="SM00448">
    <property type="entry name" value="REC"/>
    <property type="match status" value="1"/>
</dbReference>
<feature type="domain" description="Response regulatory" evidence="10">
    <location>
        <begin position="1098"/>
        <end position="1214"/>
    </location>
</feature>
<dbReference type="InterPro" id="IPR003660">
    <property type="entry name" value="HAMP_dom"/>
</dbReference>
<dbReference type="InterPro" id="IPR035965">
    <property type="entry name" value="PAS-like_dom_sf"/>
</dbReference>
<comment type="subcellular location">
    <subcellularLocation>
        <location evidence="2">Membrane</location>
    </subcellularLocation>
</comment>
<dbReference type="InterPro" id="IPR000014">
    <property type="entry name" value="PAS"/>
</dbReference>
<dbReference type="CDD" id="cd18161">
    <property type="entry name" value="REC_hyHK_blue-like"/>
    <property type="match status" value="1"/>
</dbReference>
<evidence type="ECO:0000259" key="9">
    <source>
        <dbReference type="PROSITE" id="PS50109"/>
    </source>
</evidence>
<evidence type="ECO:0000256" key="4">
    <source>
        <dbReference type="ARBA" id="ARBA00022553"/>
    </source>
</evidence>
<dbReference type="NCBIfam" id="TIGR00229">
    <property type="entry name" value="sensory_box"/>
    <property type="match status" value="2"/>
</dbReference>
<keyword evidence="6" id="KW-0418">Kinase</keyword>
<evidence type="ECO:0000256" key="2">
    <source>
        <dbReference type="ARBA" id="ARBA00004370"/>
    </source>
</evidence>
<dbReference type="Gene3D" id="1.10.287.130">
    <property type="match status" value="1"/>
</dbReference>
<dbReference type="InterPro" id="IPR003018">
    <property type="entry name" value="GAF"/>
</dbReference>
<comment type="caution">
    <text evidence="14">The sequence shown here is derived from an EMBL/GenBank/DDBJ whole genome shotgun (WGS) entry which is preliminary data.</text>
</comment>
<feature type="transmembrane region" description="Helical" evidence="8">
    <location>
        <begin position="26"/>
        <end position="44"/>
    </location>
</feature>
<feature type="domain" description="HAMP" evidence="13">
    <location>
        <begin position="376"/>
        <end position="429"/>
    </location>
</feature>
<dbReference type="PRINTS" id="PR00344">
    <property type="entry name" value="BCTRLSENSOR"/>
</dbReference>
<keyword evidence="5" id="KW-0808">Transferase</keyword>
<dbReference type="InterPro" id="IPR001610">
    <property type="entry name" value="PAC"/>
</dbReference>
<feature type="domain" description="PAS" evidence="11">
    <location>
        <begin position="585"/>
        <end position="642"/>
    </location>
</feature>
<keyword evidence="8" id="KW-1133">Transmembrane helix</keyword>
<dbReference type="InterPro" id="IPR003661">
    <property type="entry name" value="HisK_dim/P_dom"/>
</dbReference>
<feature type="domain" description="Histidine kinase" evidence="9">
    <location>
        <begin position="855"/>
        <end position="1078"/>
    </location>
</feature>
<protein>
    <recommendedName>
        <fullName evidence="3">histidine kinase</fullName>
        <ecNumber evidence="3">2.7.13.3</ecNumber>
    </recommendedName>
</protein>
<keyword evidence="8" id="KW-0472">Membrane</keyword>
<dbReference type="Pfam" id="PF13188">
    <property type="entry name" value="PAS_8"/>
    <property type="match status" value="1"/>
</dbReference>
<feature type="transmembrane region" description="Helical" evidence="8">
    <location>
        <begin position="356"/>
        <end position="375"/>
    </location>
</feature>
<dbReference type="Gene3D" id="3.30.450.20">
    <property type="entry name" value="PAS domain"/>
    <property type="match status" value="3"/>
</dbReference>
<dbReference type="SMART" id="SM00091">
    <property type="entry name" value="PAS"/>
    <property type="match status" value="2"/>
</dbReference>
<reference evidence="14 15" key="1">
    <citation type="submission" date="2023-03" db="EMBL/GenBank/DDBJ databases">
        <title>Fodinicurvata sp. CAU 1616 isolated from sea sendiment.</title>
        <authorList>
            <person name="Kim W."/>
        </authorList>
    </citation>
    <scope>NUCLEOTIDE SEQUENCE [LARGE SCALE GENOMIC DNA]</scope>
    <source>
        <strain evidence="14 15">CAU 1616</strain>
    </source>
</reference>
<dbReference type="SMART" id="SM00388">
    <property type="entry name" value="HisKA"/>
    <property type="match status" value="1"/>
</dbReference>
<evidence type="ECO:0000256" key="7">
    <source>
        <dbReference type="PROSITE-ProRule" id="PRU00169"/>
    </source>
</evidence>
<sequence>MSQDGGDKQGGRKGAKLPRLSLRSHIILSFVLLFGILAVALGLLTSRITQDMVDQTVSASFAGGADLAVQDLGRLKETASAAASSLAATPLARAMEQSEREARLSDLAAVLQAVPGVSAAYIGWPNGDFVLLRNAETEDPLLDPPPGATWLTQWSGEEGYRYEFRDASLTPLGDSQQLDIEFDPRTRPWFTEAQDSETTILTAPYVFFTTREPGISAGHRADSGAVAGVDLSLWDLSRRLPSGQPTPSSEAAVLGEDGNLLAYSDTGRLRAALQAQGAFETDSNRLPTAADAGSPVIAALAERWEEAPAPFFGSVSAQGETWLAEIKPLEEQRALFVMAAPISEISARPTALRARLLQVFGAVLIIGVAAVWLAGRRLAQPFERLTGDLDRIAALDFSPPPRPESRIEEIWRLEGAVHSMRTSLGSFASVYHAIAEQQDTQAMLGEVLDALIAADMASRGAVWLVEEGKDDAFELVAQRGLTSPEAAKETPDIARRIAEAASLATFAFSAHESGAGPLGERGRDTRVLGIPLHGEDGQLLGVLAIAASAAEAAFPAPVTAIAEFLGQSLALALERHRLIAERGAAQLETGQILNSVADGLHVVDRQGKTIRQNPAARAILGWGPEEVLDNFSHNLFHHHHPDGRPYPIEDCPVYHTLADGKTRRSEGEVFFHKDGRPIPVEFESSALYGADGEMIGAVVSFRDVSERIAAEARTRELQQQLERLIDQATVGILVHRDFVPILVNPALARMFGYESSAEILAMGDCKHLFAEHELGRLTAYNRARVLGQEAPALYRVEGRRRDGEKLVLDNRAFTIQWQGEVAVCSMLADITAQTETEEQLRQAQKLEAVGQLTGGVAHDFNNLLTVIMGNSELLAEQLADQPELQELATMVAGAAERGAELTGRLLAFARRQALAPRAVDINALIERMQGLLRRSLGETIEIQVIADPDLWEAEVDPSQLEVSVLNLAINSRDAMPKGGRLTIETRNLDSRGAGIDEDADLSPGRYVVLSVIDEGSGMPPEVAARAFEPFFTTKDAGEGSGLGLSMVYGFVNQSGGHARIDSEVGKGTRVTLYLPRAGEDALAEREAPLAPREGTQQHILAVEDDAMVRQNLIGQLRSLGYRVSVAENAQAALDVLEVSPDIDLLLTDVIMPGGMSGRELAEEARKRYPDLPILFTSGYVEDAMLSGGRLGLDIHFLPKPYRRQDLAQKVSDVLHAGTSR</sequence>
<evidence type="ECO:0000256" key="3">
    <source>
        <dbReference type="ARBA" id="ARBA00012438"/>
    </source>
</evidence>
<dbReference type="SUPFAM" id="SSF52172">
    <property type="entry name" value="CheY-like"/>
    <property type="match status" value="1"/>
</dbReference>
<name>A0ABT5YHD0_9PROT</name>
<proteinExistence type="predicted"/>
<dbReference type="PROSITE" id="PS50112">
    <property type="entry name" value="PAS"/>
    <property type="match status" value="1"/>
</dbReference>
<dbReference type="Proteomes" id="UP001215503">
    <property type="component" value="Unassembled WGS sequence"/>
</dbReference>
<dbReference type="SUPFAM" id="SSF55781">
    <property type="entry name" value="GAF domain-like"/>
    <property type="match status" value="1"/>
</dbReference>
<dbReference type="InterPro" id="IPR036890">
    <property type="entry name" value="HATPase_C_sf"/>
</dbReference>
<dbReference type="PROSITE" id="PS50109">
    <property type="entry name" value="HIS_KIN"/>
    <property type="match status" value="1"/>
</dbReference>
<dbReference type="Gene3D" id="3.30.565.10">
    <property type="entry name" value="Histidine kinase-like ATPase, C-terminal domain"/>
    <property type="match status" value="1"/>
</dbReference>
<dbReference type="CDD" id="cd00082">
    <property type="entry name" value="HisKA"/>
    <property type="match status" value="1"/>
</dbReference>
<gene>
    <name evidence="14" type="ORF">P2G67_00015</name>
</gene>
<evidence type="ECO:0000259" key="11">
    <source>
        <dbReference type="PROSITE" id="PS50112"/>
    </source>
</evidence>